<evidence type="ECO:0008006" key="4">
    <source>
        <dbReference type="Google" id="ProtNLM"/>
    </source>
</evidence>
<dbReference type="Gene3D" id="3.40.1230.10">
    <property type="entry name" value="MTH938-like"/>
    <property type="match status" value="1"/>
</dbReference>
<proteinExistence type="predicted"/>
<protein>
    <recommendedName>
        <fullName evidence="4">NADH dehydrogenase [ubiquinone] 1 alpha subcomplex assembly factor 3</fullName>
    </recommendedName>
</protein>
<sequence>MRGSLRLQNGLRASRLCARNPNTLATHFSLRSSAPASFASHTATNTQHSRNPIPGPFRRSFHTSSSLSKRRSRGDGPPESPPPTSFNELDVLGSVPVPSTSVDVCMHDGFGLNSGITIEGGDGALLVSGEAFAWRPWEVKGEKKLVNDKGQFELPREAFGLFDMLWPRPDLLIIGVGKHNLPLSPQTRQHISALGMRVEMLDTRNAAAQFNLLATERGVSEVAAALIPIGWEEGVGVTP</sequence>
<dbReference type="EMBL" id="KZ679266">
    <property type="protein sequence ID" value="PTB38273.1"/>
    <property type="molecule type" value="Genomic_DNA"/>
</dbReference>
<dbReference type="GO" id="GO:0032981">
    <property type="term" value="P:mitochondrial respiratory chain complex I assembly"/>
    <property type="evidence" value="ECO:0007669"/>
    <property type="project" value="TreeGrafter"/>
</dbReference>
<evidence type="ECO:0000256" key="1">
    <source>
        <dbReference type="SAM" id="MobiDB-lite"/>
    </source>
</evidence>
<dbReference type="PANTHER" id="PTHR21192:SF2">
    <property type="entry name" value="NADH DEHYDROGENASE [UBIQUINONE] 1 ALPHA SUBCOMPLEX ASSEMBLY FACTOR 3"/>
    <property type="match status" value="1"/>
</dbReference>
<dbReference type="OrthoDB" id="20681at2759"/>
<dbReference type="Proteomes" id="UP000240493">
    <property type="component" value="Unassembled WGS sequence"/>
</dbReference>
<dbReference type="Pfam" id="PF04430">
    <property type="entry name" value="DUF498"/>
    <property type="match status" value="1"/>
</dbReference>
<dbReference type="AlphaFoldDB" id="A0A2T3Z0E3"/>
<dbReference type="STRING" id="1042311.A0A2T3Z0E3"/>
<evidence type="ECO:0000313" key="3">
    <source>
        <dbReference type="Proteomes" id="UP000240493"/>
    </source>
</evidence>
<accession>A0A2T3Z0E3</accession>
<keyword evidence="3" id="KW-1185">Reference proteome</keyword>
<organism evidence="2 3">
    <name type="scientific">Trichoderma asperellum (strain ATCC 204424 / CBS 433.97 / NBRC 101777)</name>
    <dbReference type="NCBI Taxonomy" id="1042311"/>
    <lineage>
        <taxon>Eukaryota</taxon>
        <taxon>Fungi</taxon>
        <taxon>Dikarya</taxon>
        <taxon>Ascomycota</taxon>
        <taxon>Pezizomycotina</taxon>
        <taxon>Sordariomycetes</taxon>
        <taxon>Hypocreomycetidae</taxon>
        <taxon>Hypocreales</taxon>
        <taxon>Hypocreaceae</taxon>
        <taxon>Trichoderma</taxon>
    </lineage>
</organism>
<name>A0A2T3Z0E3_TRIA4</name>
<feature type="region of interest" description="Disordered" evidence="1">
    <location>
        <begin position="38"/>
        <end position="91"/>
    </location>
</feature>
<dbReference type="GO" id="GO:0005743">
    <property type="term" value="C:mitochondrial inner membrane"/>
    <property type="evidence" value="ECO:0007669"/>
    <property type="project" value="TreeGrafter"/>
</dbReference>
<feature type="compositionally biased region" description="Polar residues" evidence="1">
    <location>
        <begin position="38"/>
        <end position="50"/>
    </location>
</feature>
<dbReference type="InterPro" id="IPR007523">
    <property type="entry name" value="NDUFAF3/AAMDC"/>
</dbReference>
<dbReference type="InterPro" id="IPR036748">
    <property type="entry name" value="MTH938-like_sf"/>
</dbReference>
<reference evidence="2 3" key="1">
    <citation type="submission" date="2016-07" db="EMBL/GenBank/DDBJ databases">
        <title>Multiple horizontal gene transfer events from other fungi enriched the ability of initially mycotrophic Trichoderma (Ascomycota) to feed on dead plant biomass.</title>
        <authorList>
            <consortium name="DOE Joint Genome Institute"/>
            <person name="Aerts A."/>
            <person name="Atanasova L."/>
            <person name="Chenthamara K."/>
            <person name="Zhang J."/>
            <person name="Grujic M."/>
            <person name="Henrissat B."/>
            <person name="Kuo A."/>
            <person name="Salamov A."/>
            <person name="Lipzen A."/>
            <person name="Labutti K."/>
            <person name="Barry K."/>
            <person name="Miao Y."/>
            <person name="Rahimi M.J."/>
            <person name="Shen Q."/>
            <person name="Grigoriev I.V."/>
            <person name="Kubicek C.P."/>
            <person name="Druzhinina I.S."/>
        </authorList>
    </citation>
    <scope>NUCLEOTIDE SEQUENCE [LARGE SCALE GENOMIC DNA]</scope>
    <source>
        <strain evidence="2 3">CBS 433.97</strain>
    </source>
</reference>
<dbReference type="PANTHER" id="PTHR21192">
    <property type="entry name" value="NUCLEAR PROTEIN E3-3"/>
    <property type="match status" value="1"/>
</dbReference>
<gene>
    <name evidence="2" type="ORF">M441DRAFT_146772</name>
</gene>
<dbReference type="SUPFAM" id="SSF64076">
    <property type="entry name" value="MTH938-like"/>
    <property type="match status" value="1"/>
</dbReference>
<evidence type="ECO:0000313" key="2">
    <source>
        <dbReference type="EMBL" id="PTB38273.1"/>
    </source>
</evidence>